<name>A0A4Y2FTA6_ARAVE</name>
<keyword evidence="3" id="KW-1185">Reference proteome</keyword>
<evidence type="ECO:0000256" key="1">
    <source>
        <dbReference type="SAM" id="Phobius"/>
    </source>
</evidence>
<accession>A0A4Y2FTA6</accession>
<keyword evidence="1" id="KW-0812">Transmembrane</keyword>
<evidence type="ECO:0000313" key="2">
    <source>
        <dbReference type="EMBL" id="GBM44483.1"/>
    </source>
</evidence>
<protein>
    <submittedName>
        <fullName evidence="2">Uncharacterized protein</fullName>
    </submittedName>
</protein>
<dbReference type="Gene3D" id="1.10.287.770">
    <property type="entry name" value="YojJ-like"/>
    <property type="match status" value="1"/>
</dbReference>
<keyword evidence="1" id="KW-0472">Membrane</keyword>
<dbReference type="AlphaFoldDB" id="A0A4Y2FTA6"/>
<feature type="transmembrane region" description="Helical" evidence="1">
    <location>
        <begin position="64"/>
        <end position="89"/>
    </location>
</feature>
<proteinExistence type="predicted"/>
<gene>
    <name evidence="2" type="ORF">AVEN_15009_1</name>
</gene>
<sequence length="126" mass="14700">MNKSLSGWNAFNWYVFTEEFYIDNCIKFTGSVNPILESEKLGFGYYVKGEKPSLELFSVIGGYLGMWLGISLVTVYDFFSSIIGLIHKYKIRLSRKRKREKVRGYPAYDRRYGNNFRSSSDRDVMA</sequence>
<reference evidence="2 3" key="1">
    <citation type="journal article" date="2019" name="Sci. Rep.">
        <title>Orb-weaving spider Araneus ventricosus genome elucidates the spidroin gene catalogue.</title>
        <authorList>
            <person name="Kono N."/>
            <person name="Nakamura H."/>
            <person name="Ohtoshi R."/>
            <person name="Moran D.A.P."/>
            <person name="Shinohara A."/>
            <person name="Yoshida Y."/>
            <person name="Fujiwara M."/>
            <person name="Mori M."/>
            <person name="Tomita M."/>
            <person name="Arakawa K."/>
        </authorList>
    </citation>
    <scope>NUCLEOTIDE SEQUENCE [LARGE SCALE GENOMIC DNA]</scope>
</reference>
<organism evidence="2 3">
    <name type="scientific">Araneus ventricosus</name>
    <name type="common">Orbweaver spider</name>
    <name type="synonym">Epeira ventricosa</name>
    <dbReference type="NCBI Taxonomy" id="182803"/>
    <lineage>
        <taxon>Eukaryota</taxon>
        <taxon>Metazoa</taxon>
        <taxon>Ecdysozoa</taxon>
        <taxon>Arthropoda</taxon>
        <taxon>Chelicerata</taxon>
        <taxon>Arachnida</taxon>
        <taxon>Araneae</taxon>
        <taxon>Araneomorphae</taxon>
        <taxon>Entelegynae</taxon>
        <taxon>Araneoidea</taxon>
        <taxon>Araneidae</taxon>
        <taxon>Araneus</taxon>
    </lineage>
</organism>
<comment type="caution">
    <text evidence="2">The sequence shown here is derived from an EMBL/GenBank/DDBJ whole genome shotgun (WGS) entry which is preliminary data.</text>
</comment>
<dbReference type="Proteomes" id="UP000499080">
    <property type="component" value="Unassembled WGS sequence"/>
</dbReference>
<dbReference type="EMBL" id="BGPR01001067">
    <property type="protein sequence ID" value="GBM44483.1"/>
    <property type="molecule type" value="Genomic_DNA"/>
</dbReference>
<evidence type="ECO:0000313" key="3">
    <source>
        <dbReference type="Proteomes" id="UP000499080"/>
    </source>
</evidence>
<dbReference type="OrthoDB" id="6021021at2759"/>
<keyword evidence="1" id="KW-1133">Transmembrane helix</keyword>